<evidence type="ECO:0000313" key="1">
    <source>
        <dbReference type="EMBL" id="QKG70914.1"/>
    </source>
</evidence>
<dbReference type="Proteomes" id="UP000504693">
    <property type="component" value="Chromosome"/>
</dbReference>
<organism evidence="1 2">
    <name type="scientific">Erythrobacter mangrovi</name>
    <dbReference type="NCBI Taxonomy" id="2739433"/>
    <lineage>
        <taxon>Bacteria</taxon>
        <taxon>Pseudomonadati</taxon>
        <taxon>Pseudomonadota</taxon>
        <taxon>Alphaproteobacteria</taxon>
        <taxon>Sphingomonadales</taxon>
        <taxon>Erythrobacteraceae</taxon>
        <taxon>Erythrobacter/Porphyrobacter group</taxon>
        <taxon>Erythrobacter</taxon>
    </lineage>
</organism>
<dbReference type="AlphaFoldDB" id="A0A7D3XPM6"/>
<proteinExistence type="predicted"/>
<protein>
    <submittedName>
        <fullName evidence="1">Uncharacterized protein</fullName>
    </submittedName>
</protein>
<gene>
    <name evidence="1" type="ORF">HQR01_05745</name>
</gene>
<name>A0A7D3XPM6_9SPHN</name>
<sequence length="88" mass="10008">MQFDRAGWLAECSRRLSPEVVEEDESAAVDASYEVRATCEDYLDSYMESARSGAFHAQYSDSGQYMLVPVMVMVPQRAVYREDIAVDR</sequence>
<dbReference type="RefSeq" id="WP_173213369.1">
    <property type="nucleotide sequence ID" value="NZ_CP053921.1"/>
</dbReference>
<dbReference type="EMBL" id="CP053921">
    <property type="protein sequence ID" value="QKG70914.1"/>
    <property type="molecule type" value="Genomic_DNA"/>
</dbReference>
<reference evidence="1 2" key="1">
    <citation type="submission" date="2020-05" db="EMBL/GenBank/DDBJ databases">
        <title>Erythrobacter mangrovi sp. nov., isolated from rhizosphere soil of mangrove plant (Kandelia candel).</title>
        <authorList>
            <person name="Ye Y.H."/>
        </authorList>
    </citation>
    <scope>NUCLEOTIDE SEQUENCE [LARGE SCALE GENOMIC DNA]</scope>
    <source>
        <strain evidence="1 2">EB310</strain>
    </source>
</reference>
<evidence type="ECO:0000313" key="2">
    <source>
        <dbReference type="Proteomes" id="UP000504693"/>
    </source>
</evidence>
<keyword evidence="2" id="KW-1185">Reference proteome</keyword>
<accession>A0A7D3XPM6</accession>
<dbReference type="KEGG" id="emv:HQR01_05745"/>